<accession>A0A8B6X3U0</accession>
<dbReference type="PROSITE" id="PS00197">
    <property type="entry name" value="2FE2S_FER_1"/>
    <property type="match status" value="1"/>
</dbReference>
<feature type="domain" description="2Fe-2S ferredoxin-type" evidence="1">
    <location>
        <begin position="6"/>
        <end position="97"/>
    </location>
</feature>
<dbReference type="AlphaFoldDB" id="A0A8B6X3U0"/>
<dbReference type="PROSITE" id="PS51085">
    <property type="entry name" value="2FE2S_FER_2"/>
    <property type="match status" value="1"/>
</dbReference>
<protein>
    <submittedName>
        <fullName evidence="3">2Fe-2S iron-sulfur cluster binding domain-containing protein</fullName>
    </submittedName>
</protein>
<dbReference type="GO" id="GO:0051537">
    <property type="term" value="F:2 iron, 2 sulfur cluster binding"/>
    <property type="evidence" value="ECO:0007669"/>
    <property type="project" value="InterPro"/>
</dbReference>
<dbReference type="InterPro" id="IPR001041">
    <property type="entry name" value="2Fe-2S_ferredoxin-type"/>
</dbReference>
<dbReference type="OrthoDB" id="9806195at2"/>
<proteinExistence type="predicted"/>
<dbReference type="Gene3D" id="3.10.20.30">
    <property type="match status" value="1"/>
</dbReference>
<organism evidence="2 3">
    <name type="scientific">Derxia gummosa DSM 723</name>
    <dbReference type="NCBI Taxonomy" id="1121388"/>
    <lineage>
        <taxon>Bacteria</taxon>
        <taxon>Pseudomonadati</taxon>
        <taxon>Pseudomonadota</taxon>
        <taxon>Betaproteobacteria</taxon>
        <taxon>Burkholderiales</taxon>
        <taxon>Alcaligenaceae</taxon>
        <taxon>Derxia</taxon>
    </lineage>
</organism>
<evidence type="ECO:0000259" key="1">
    <source>
        <dbReference type="PROSITE" id="PS51085"/>
    </source>
</evidence>
<evidence type="ECO:0000313" key="3">
    <source>
        <dbReference type="RefSeq" id="WP_028311577.1"/>
    </source>
</evidence>
<dbReference type="Proteomes" id="UP000675920">
    <property type="component" value="Unplaced"/>
</dbReference>
<dbReference type="InterPro" id="IPR012675">
    <property type="entry name" value="Beta-grasp_dom_sf"/>
</dbReference>
<dbReference type="InterPro" id="IPR006058">
    <property type="entry name" value="2Fe2S_fd_BS"/>
</dbReference>
<reference evidence="3" key="1">
    <citation type="submission" date="2025-08" db="UniProtKB">
        <authorList>
            <consortium name="RefSeq"/>
        </authorList>
    </citation>
    <scope>IDENTIFICATION</scope>
</reference>
<dbReference type="CDD" id="cd00207">
    <property type="entry name" value="fer2"/>
    <property type="match status" value="1"/>
</dbReference>
<name>A0A8B6X3U0_9BURK</name>
<evidence type="ECO:0000313" key="2">
    <source>
        <dbReference type="Proteomes" id="UP000675920"/>
    </source>
</evidence>
<dbReference type="SUPFAM" id="SSF54292">
    <property type="entry name" value="2Fe-2S ferredoxin-like"/>
    <property type="match status" value="1"/>
</dbReference>
<sequence>MQSQRHQVTIANTGETYECQAGESVLVGMARMGKRGIPLGCRGGGCGVCKVEVVAGDCATSRMSAAHVGDDDRRARRLLACCTYPAGPLVVRVVGGLEKNACRRATAEVMS</sequence>
<dbReference type="Pfam" id="PF00111">
    <property type="entry name" value="Fer2"/>
    <property type="match status" value="1"/>
</dbReference>
<dbReference type="RefSeq" id="WP_028311577.1">
    <property type="nucleotide sequence ID" value="NZ_AXWS01000013.1"/>
</dbReference>
<keyword evidence="2" id="KW-1185">Reference proteome</keyword>
<dbReference type="InterPro" id="IPR036010">
    <property type="entry name" value="2Fe-2S_ferredoxin-like_sf"/>
</dbReference>